<protein>
    <recommendedName>
        <fullName evidence="3">Calcium channel flower</fullName>
    </recommendedName>
</protein>
<dbReference type="GO" id="GO:0030672">
    <property type="term" value="C:synaptic vesicle membrane"/>
    <property type="evidence" value="ECO:0007669"/>
    <property type="project" value="UniProtKB-SubCell"/>
</dbReference>
<comment type="subunit">
    <text evidence="14">Homomultimer. Associates with the dally/ magu complex.</text>
</comment>
<dbReference type="InterPro" id="IPR019365">
    <property type="entry name" value="TVP18/Ca-channel_flower"/>
</dbReference>
<feature type="transmembrane region" description="Helical" evidence="16">
    <location>
        <begin position="125"/>
        <end position="144"/>
    </location>
</feature>
<dbReference type="Proteomes" id="UP000198287">
    <property type="component" value="Unassembled WGS sequence"/>
</dbReference>
<dbReference type="EMBL" id="LNIX01000003">
    <property type="protein sequence ID" value="OXA57498.1"/>
    <property type="molecule type" value="Genomic_DNA"/>
</dbReference>
<evidence type="ECO:0000256" key="15">
    <source>
        <dbReference type="SAM" id="MobiDB-lite"/>
    </source>
</evidence>
<evidence type="ECO:0000256" key="10">
    <source>
        <dbReference type="ARBA" id="ARBA00023273"/>
    </source>
</evidence>
<keyword evidence="12" id="KW-0968">Cytoplasmic vesicle</keyword>
<dbReference type="PANTHER" id="PTHR13314:SF2">
    <property type="entry name" value="CALCIUM CHANNEL FLOWER HOMOLOG"/>
    <property type="match status" value="1"/>
</dbReference>
<evidence type="ECO:0000256" key="9">
    <source>
        <dbReference type="ARBA" id="ARBA00023136"/>
    </source>
</evidence>
<evidence type="ECO:0000256" key="6">
    <source>
        <dbReference type="ARBA" id="ARBA00022692"/>
    </source>
</evidence>
<evidence type="ECO:0000256" key="5">
    <source>
        <dbReference type="ARBA" id="ARBA00022673"/>
    </source>
</evidence>
<dbReference type="SMART" id="SM01077">
    <property type="entry name" value="Cg6151-P"/>
    <property type="match status" value="1"/>
</dbReference>
<organism evidence="17 18">
    <name type="scientific">Folsomia candida</name>
    <name type="common">Springtail</name>
    <dbReference type="NCBI Taxonomy" id="158441"/>
    <lineage>
        <taxon>Eukaryota</taxon>
        <taxon>Metazoa</taxon>
        <taxon>Ecdysozoa</taxon>
        <taxon>Arthropoda</taxon>
        <taxon>Hexapoda</taxon>
        <taxon>Collembola</taxon>
        <taxon>Entomobryomorpha</taxon>
        <taxon>Isotomoidea</taxon>
        <taxon>Isotomidae</taxon>
        <taxon>Proisotominae</taxon>
        <taxon>Folsomia</taxon>
    </lineage>
</organism>
<proteinExistence type="inferred from homology"/>
<evidence type="ECO:0000256" key="2">
    <source>
        <dbReference type="ARBA" id="ARBA00010023"/>
    </source>
</evidence>
<evidence type="ECO:0000256" key="4">
    <source>
        <dbReference type="ARBA" id="ARBA00022568"/>
    </source>
</evidence>
<comment type="similarity">
    <text evidence="2">Belongs to the calcium channel flower family.</text>
</comment>
<evidence type="ECO:0000256" key="11">
    <source>
        <dbReference type="ARBA" id="ARBA00023303"/>
    </source>
</evidence>
<keyword evidence="4" id="KW-0106">Calcium</keyword>
<keyword evidence="5" id="KW-0107">Calcium channel</keyword>
<evidence type="ECO:0000256" key="8">
    <source>
        <dbReference type="ARBA" id="ARBA00023065"/>
    </source>
</evidence>
<reference evidence="17 18" key="1">
    <citation type="submission" date="2015-12" db="EMBL/GenBank/DDBJ databases">
        <title>The genome of Folsomia candida.</title>
        <authorList>
            <person name="Faddeeva A."/>
            <person name="Derks M.F."/>
            <person name="Anvar Y."/>
            <person name="Smit S."/>
            <person name="Van Straalen N."/>
            <person name="Roelofs D."/>
        </authorList>
    </citation>
    <scope>NUCLEOTIDE SEQUENCE [LARGE SCALE GENOMIC DNA]</scope>
    <source>
        <strain evidence="17 18">VU population</strain>
        <tissue evidence="17">Whole body</tissue>
    </source>
</reference>
<evidence type="ECO:0000256" key="12">
    <source>
        <dbReference type="ARBA" id="ARBA00023329"/>
    </source>
</evidence>
<evidence type="ECO:0000256" key="14">
    <source>
        <dbReference type="ARBA" id="ARBA00046506"/>
    </source>
</evidence>
<keyword evidence="7 16" id="KW-1133">Transmembrane helix</keyword>
<keyword evidence="10" id="KW-0966">Cell projection</keyword>
<evidence type="ECO:0000256" key="3">
    <source>
        <dbReference type="ARBA" id="ARBA00016120"/>
    </source>
</evidence>
<evidence type="ECO:0000256" key="1">
    <source>
        <dbReference type="ARBA" id="ARBA00004644"/>
    </source>
</evidence>
<dbReference type="OrthoDB" id="9934994at2759"/>
<evidence type="ECO:0000256" key="13">
    <source>
        <dbReference type="ARBA" id="ARBA00034111"/>
    </source>
</evidence>
<keyword evidence="8" id="KW-0406">Ion transport</keyword>
<dbReference type="Pfam" id="PF10233">
    <property type="entry name" value="Cg6151-P"/>
    <property type="match status" value="1"/>
</dbReference>
<name>A0A226EJX7_FOLCA</name>
<evidence type="ECO:0000256" key="16">
    <source>
        <dbReference type="SAM" id="Phobius"/>
    </source>
</evidence>
<feature type="region of interest" description="Disordered" evidence="15">
    <location>
        <begin position="1"/>
        <end position="21"/>
    </location>
</feature>
<comment type="caution">
    <text evidence="17">The sequence shown here is derived from an EMBL/GenBank/DDBJ whole genome shotgun (WGS) entry which is preliminary data.</text>
</comment>
<keyword evidence="11" id="KW-0407">Ion channel</keyword>
<dbReference type="GO" id="GO:0005262">
    <property type="term" value="F:calcium channel activity"/>
    <property type="evidence" value="ECO:0007669"/>
    <property type="project" value="UniProtKB-KW"/>
</dbReference>
<feature type="transmembrane region" description="Helical" evidence="16">
    <location>
        <begin position="102"/>
        <end position="119"/>
    </location>
</feature>
<evidence type="ECO:0000313" key="17">
    <source>
        <dbReference type="EMBL" id="OXA57498.1"/>
    </source>
</evidence>
<feature type="transmembrane region" description="Helical" evidence="16">
    <location>
        <begin position="31"/>
        <end position="54"/>
    </location>
</feature>
<keyword evidence="18" id="KW-1185">Reference proteome</keyword>
<accession>A0A226EJX7</accession>
<keyword evidence="4" id="KW-0813">Transport</keyword>
<dbReference type="OMA" id="YWQKAAL"/>
<gene>
    <name evidence="17" type="ORF">Fcan01_08060</name>
</gene>
<keyword evidence="9 16" id="KW-0472">Membrane</keyword>
<keyword evidence="6 16" id="KW-0812">Transmembrane</keyword>
<keyword evidence="4" id="KW-0109">Calcium transport</keyword>
<dbReference type="GO" id="GO:0016192">
    <property type="term" value="P:vesicle-mediated transport"/>
    <property type="evidence" value="ECO:0007669"/>
    <property type="project" value="TreeGrafter"/>
</dbReference>
<evidence type="ECO:0000256" key="7">
    <source>
        <dbReference type="ARBA" id="ARBA00022989"/>
    </source>
</evidence>
<sequence>MQGFGGDPMNQGYGNGAGEPKEEDQPWYVKYGIRALGTFAGGLCLFLGAMNVIFSVFSPVCMLFAIWQMLVGFLVVTIEAPFCCAFVDHVQVFARKIEDRPLLVKAAVYVVAPLPTIIFCFGFYSFIGGGVVIGAGVIYAMIALGKKAPRDVMMAAAASLGGRGATDVGKDIPTQQHQSLVDDPEIWGQSTY</sequence>
<feature type="transmembrane region" description="Helical" evidence="16">
    <location>
        <begin position="66"/>
        <end position="90"/>
    </location>
</feature>
<comment type="subcellular location">
    <subcellularLocation>
        <location evidence="1">Cytoplasmic vesicle</location>
        <location evidence="1">Secretory vesicle</location>
        <location evidence="1">Synaptic vesicle membrane</location>
        <topology evidence="1">Multi-pass membrane protein</topology>
    </subcellularLocation>
    <subcellularLocation>
        <location evidence="13">Presynaptic cell membrane</location>
    </subcellularLocation>
</comment>
<dbReference type="PANTHER" id="PTHR13314">
    <property type="entry name" value="CALCIUM CHANNEL FLOWER HOMOLOG"/>
    <property type="match status" value="1"/>
</dbReference>
<dbReference type="GO" id="GO:0042734">
    <property type="term" value="C:presynaptic membrane"/>
    <property type="evidence" value="ECO:0007669"/>
    <property type="project" value="UniProtKB-SubCell"/>
</dbReference>
<dbReference type="AlphaFoldDB" id="A0A226EJX7"/>
<evidence type="ECO:0000313" key="18">
    <source>
        <dbReference type="Proteomes" id="UP000198287"/>
    </source>
</evidence>